<evidence type="ECO:0000313" key="6">
    <source>
        <dbReference type="Proteomes" id="UP001567538"/>
    </source>
</evidence>
<comment type="caution">
    <text evidence="5">The sequence shown here is derived from an EMBL/GenBank/DDBJ whole genome shotgun (WGS) entry which is preliminary data.</text>
</comment>
<dbReference type="InterPro" id="IPR000582">
    <property type="entry name" value="Acyl-CoA-binding_protein"/>
</dbReference>
<dbReference type="EMBL" id="JBEAFC010000003">
    <property type="protein sequence ID" value="KAL1564759.1"/>
    <property type="molecule type" value="Genomic_DNA"/>
</dbReference>
<evidence type="ECO:0000256" key="1">
    <source>
        <dbReference type="ARBA" id="ARBA00005567"/>
    </source>
</evidence>
<dbReference type="AlphaFoldDB" id="A0ABD1IAP0"/>
<dbReference type="SUPFAM" id="SSF47027">
    <property type="entry name" value="Acyl-CoA binding protein"/>
    <property type="match status" value="1"/>
</dbReference>
<dbReference type="InterPro" id="IPR014352">
    <property type="entry name" value="FERM/acyl-CoA-bd_prot_sf"/>
</dbReference>
<evidence type="ECO:0000259" key="4">
    <source>
        <dbReference type="Pfam" id="PF00887"/>
    </source>
</evidence>
<dbReference type="GO" id="GO:0000062">
    <property type="term" value="F:fatty-acyl-CoA binding"/>
    <property type="evidence" value="ECO:0007669"/>
    <property type="project" value="UniProtKB-ARBA"/>
</dbReference>
<comment type="similarity">
    <text evidence="1">Belongs to the ACBP family.</text>
</comment>
<evidence type="ECO:0000256" key="3">
    <source>
        <dbReference type="SAM" id="SignalP"/>
    </source>
</evidence>
<accession>A0ABD1IAP0</accession>
<dbReference type="Pfam" id="PF00887">
    <property type="entry name" value="ACBP"/>
    <property type="match status" value="1"/>
</dbReference>
<dbReference type="Gene3D" id="1.20.80.10">
    <property type="match status" value="1"/>
</dbReference>
<proteinExistence type="inferred from homology"/>
<reference evidence="5 6" key="1">
    <citation type="submission" date="2024-06" db="EMBL/GenBank/DDBJ databases">
        <title>A chromosome level genome sequence of Diviner's sage (Salvia divinorum).</title>
        <authorList>
            <person name="Ford S.A."/>
            <person name="Ro D.-K."/>
            <person name="Ness R.W."/>
            <person name="Phillips M.A."/>
        </authorList>
    </citation>
    <scope>NUCLEOTIDE SEQUENCE [LARGE SCALE GENOMIC DNA]</scope>
    <source>
        <strain evidence="5">SAF-2024a</strain>
        <tissue evidence="5">Leaf</tissue>
    </source>
</reference>
<keyword evidence="3" id="KW-0732">Signal</keyword>
<dbReference type="Proteomes" id="UP001567538">
    <property type="component" value="Unassembled WGS sequence"/>
</dbReference>
<feature type="signal peptide" evidence="3">
    <location>
        <begin position="1"/>
        <end position="28"/>
    </location>
</feature>
<sequence>MEKLSYVSFLVAKIILLVTFAISNTSSGVDSVASEGIAQKGWRGKGEKRVKFVDDVVIKRVDRYEGSENLVLLIDVEEVIAEDERVVQFGGEVDSGVRESKEECFDERELDEDDAKVEGCEKIEMLLEKGVFGVDSYGENVIDLEGPCLEPQPMALMVSARTEWNARQRVGSTSRELAMEQYILVLSENIPQWMHEHQFTPTLNLTLV</sequence>
<protein>
    <submittedName>
        <fullName evidence="5">Acyl-CoA-binding domain-containing protein 3-like isoform X2</fullName>
    </submittedName>
</protein>
<keyword evidence="6" id="KW-1185">Reference proteome</keyword>
<feature type="domain" description="ACB" evidence="4">
    <location>
        <begin position="145"/>
        <end position="183"/>
    </location>
</feature>
<evidence type="ECO:0000313" key="5">
    <source>
        <dbReference type="EMBL" id="KAL1564759.1"/>
    </source>
</evidence>
<dbReference type="InterPro" id="IPR035984">
    <property type="entry name" value="Acyl-CoA-binding_sf"/>
</dbReference>
<feature type="chain" id="PRO_5044884234" evidence="3">
    <location>
        <begin position="29"/>
        <end position="208"/>
    </location>
</feature>
<gene>
    <name evidence="5" type="ORF">AAHA92_07061</name>
</gene>
<evidence type="ECO:0000256" key="2">
    <source>
        <dbReference type="ARBA" id="ARBA00023121"/>
    </source>
</evidence>
<organism evidence="5 6">
    <name type="scientific">Salvia divinorum</name>
    <name type="common">Maria pastora</name>
    <name type="synonym">Diviner's sage</name>
    <dbReference type="NCBI Taxonomy" id="28513"/>
    <lineage>
        <taxon>Eukaryota</taxon>
        <taxon>Viridiplantae</taxon>
        <taxon>Streptophyta</taxon>
        <taxon>Embryophyta</taxon>
        <taxon>Tracheophyta</taxon>
        <taxon>Spermatophyta</taxon>
        <taxon>Magnoliopsida</taxon>
        <taxon>eudicotyledons</taxon>
        <taxon>Gunneridae</taxon>
        <taxon>Pentapetalae</taxon>
        <taxon>asterids</taxon>
        <taxon>lamiids</taxon>
        <taxon>Lamiales</taxon>
        <taxon>Lamiaceae</taxon>
        <taxon>Nepetoideae</taxon>
        <taxon>Mentheae</taxon>
        <taxon>Salviinae</taxon>
        <taxon>Salvia</taxon>
        <taxon>Salvia subgen. Calosphace</taxon>
    </lineage>
</organism>
<keyword evidence="2" id="KW-0446">Lipid-binding</keyword>
<dbReference type="PANTHER" id="PTHR23310">
    <property type="entry name" value="ACYL-COA-BINDING PROTEIN, ACBP"/>
    <property type="match status" value="1"/>
</dbReference>
<dbReference type="PANTHER" id="PTHR23310:SF105">
    <property type="entry name" value="ACYL-COA-BINDING DOMAIN-CONTAINING PROTEIN 5"/>
    <property type="match status" value="1"/>
</dbReference>
<name>A0ABD1IAP0_SALDI</name>